<gene>
    <name evidence="2" type="ORF">C1SCF055_LOCUS18744</name>
</gene>
<name>A0A9P1CHV0_9DINO</name>
<evidence type="ECO:0000313" key="4">
    <source>
        <dbReference type="EMBL" id="CAL4779187.1"/>
    </source>
</evidence>
<feature type="region of interest" description="Disordered" evidence="1">
    <location>
        <begin position="290"/>
        <end position="311"/>
    </location>
</feature>
<evidence type="ECO:0000313" key="2">
    <source>
        <dbReference type="EMBL" id="CAI3991875.1"/>
    </source>
</evidence>
<reference evidence="3" key="2">
    <citation type="submission" date="2024-04" db="EMBL/GenBank/DDBJ databases">
        <authorList>
            <person name="Chen Y."/>
            <person name="Shah S."/>
            <person name="Dougan E. K."/>
            <person name="Thang M."/>
            <person name="Chan C."/>
        </authorList>
    </citation>
    <scope>NUCLEOTIDE SEQUENCE [LARGE SCALE GENOMIC DNA]</scope>
</reference>
<dbReference type="EMBL" id="CAMXCT020001644">
    <property type="protein sequence ID" value="CAL1145250.1"/>
    <property type="molecule type" value="Genomic_DNA"/>
</dbReference>
<evidence type="ECO:0000256" key="1">
    <source>
        <dbReference type="SAM" id="MobiDB-lite"/>
    </source>
</evidence>
<dbReference type="EMBL" id="CAMXCT010001644">
    <property type="protein sequence ID" value="CAI3991875.1"/>
    <property type="molecule type" value="Genomic_DNA"/>
</dbReference>
<accession>A0A9P1CHV0</accession>
<proteinExistence type="predicted"/>
<feature type="non-terminal residue" evidence="2">
    <location>
        <position position="363"/>
    </location>
</feature>
<protein>
    <submittedName>
        <fullName evidence="4">RluA family pseudouridine synthase</fullName>
    </submittedName>
</protein>
<organism evidence="2">
    <name type="scientific">Cladocopium goreaui</name>
    <dbReference type="NCBI Taxonomy" id="2562237"/>
    <lineage>
        <taxon>Eukaryota</taxon>
        <taxon>Sar</taxon>
        <taxon>Alveolata</taxon>
        <taxon>Dinophyceae</taxon>
        <taxon>Suessiales</taxon>
        <taxon>Symbiodiniaceae</taxon>
        <taxon>Cladocopium</taxon>
    </lineage>
</organism>
<dbReference type="AlphaFoldDB" id="A0A9P1CHV0"/>
<dbReference type="EMBL" id="CAMXCT030001644">
    <property type="protein sequence ID" value="CAL4779187.1"/>
    <property type="molecule type" value="Genomic_DNA"/>
</dbReference>
<keyword evidence="5" id="KW-1185">Reference proteome</keyword>
<dbReference type="Proteomes" id="UP001152797">
    <property type="component" value="Unassembled WGS sequence"/>
</dbReference>
<reference evidence="2" key="1">
    <citation type="submission" date="2022-10" db="EMBL/GenBank/DDBJ databases">
        <authorList>
            <person name="Chen Y."/>
            <person name="Dougan E. K."/>
            <person name="Chan C."/>
            <person name="Rhodes N."/>
            <person name="Thang M."/>
        </authorList>
    </citation>
    <scope>NUCLEOTIDE SEQUENCE</scope>
</reference>
<evidence type="ECO:0000313" key="5">
    <source>
        <dbReference type="Proteomes" id="UP001152797"/>
    </source>
</evidence>
<evidence type="ECO:0000313" key="3">
    <source>
        <dbReference type="EMBL" id="CAL1145250.1"/>
    </source>
</evidence>
<comment type="caution">
    <text evidence="2">The sequence shown here is derived from an EMBL/GenBank/DDBJ whole genome shotgun (WGS) entry which is preliminary data.</text>
</comment>
<sequence length="363" mass="39722">ADVPLTDFLLQRWPSFFSTSSVARRTVARGRVWMAEEVVQSGAPGAELGPLRQAWWSESIKGKTILFVPDYPRRSPHETKLVVLWEDDHLAVVVKEPGLRLFGGIRTLANMLAAKEEGASLHPSKEEDALPAPVPLHFLEAEIGGCVLVAKTARAALQGLSSPSRCFQGLFVTGGVLWDEAKLLAATGWTLRRMEPSVRFGHLLAAERGAAEHSAAALRCSAAELAAANGAPALLGDVEFGGEEAPRIRRNQLFLVVSRWHLRQARSQIAAAQERDFLFADNLEPHATRRNLGLGREEGDPESTPRSTAKTAQEITKLMGPEWRTKYLVAATVALQITLACFAKSWSFWTFLAGGDVFFFVGF</sequence>
<dbReference type="Gene3D" id="3.30.2350.10">
    <property type="entry name" value="Pseudouridine synthase"/>
    <property type="match status" value="1"/>
</dbReference>